<evidence type="ECO:0000313" key="1">
    <source>
        <dbReference type="EMBL" id="CBG87822.1"/>
    </source>
</evidence>
<evidence type="ECO:0000313" key="2">
    <source>
        <dbReference type="Proteomes" id="UP000001889"/>
    </source>
</evidence>
<name>D2TT09_CITRI</name>
<dbReference type="HOGENOM" id="CLU_3151027_0_0_6"/>
<accession>D2TT09</accession>
<dbReference type="Proteomes" id="UP000001889">
    <property type="component" value="Chromosome"/>
</dbReference>
<gene>
    <name evidence="1" type="ordered locus">ROD_10441</name>
</gene>
<proteinExistence type="predicted"/>
<sequence length="48" mass="5640">MPHRYSSPRYRTLHHLRLNESQIAPLTIQHFPDRFSPAKNLLAGVKMI</sequence>
<reference evidence="1 2" key="1">
    <citation type="journal article" date="2010" name="J. Bacteriol.">
        <title>The Citrobacter rodentium genome sequence reveals convergent evolution with human pathogenic Escherichia coli.</title>
        <authorList>
            <person name="Petty N.K."/>
            <person name="Bulgin R."/>
            <person name="Crepin V.F."/>
            <person name="Cerdeno-Tarraga A.M."/>
            <person name="Schroeder G.N."/>
            <person name="Quail M.A."/>
            <person name="Lennard N."/>
            <person name="Corton C."/>
            <person name="Barron A."/>
            <person name="Clark L."/>
            <person name="Toribio A.L."/>
            <person name="Parkhill J."/>
            <person name="Dougan G."/>
            <person name="Frankel G."/>
            <person name="Thomson N.R."/>
        </authorList>
    </citation>
    <scope>NUCLEOTIDE SEQUENCE [LARGE SCALE GENOMIC DNA]</scope>
    <source>
        <strain evidence="1 2">ICC168</strain>
    </source>
</reference>
<organism evidence="1 2">
    <name type="scientific">Citrobacter rodentium (strain ICC168)</name>
    <name type="common">Citrobacter freundii biotype 4280</name>
    <dbReference type="NCBI Taxonomy" id="637910"/>
    <lineage>
        <taxon>Bacteria</taxon>
        <taxon>Pseudomonadati</taxon>
        <taxon>Pseudomonadota</taxon>
        <taxon>Gammaproteobacteria</taxon>
        <taxon>Enterobacterales</taxon>
        <taxon>Enterobacteriaceae</taxon>
        <taxon>Citrobacter</taxon>
    </lineage>
</organism>
<keyword evidence="2" id="KW-1185">Reference proteome</keyword>
<dbReference type="AlphaFoldDB" id="D2TT09"/>
<dbReference type="KEGG" id="cro:ROD_10441"/>
<dbReference type="EMBL" id="FN543502">
    <property type="protein sequence ID" value="CBG87822.1"/>
    <property type="molecule type" value="Genomic_DNA"/>
</dbReference>
<protein>
    <submittedName>
        <fullName evidence="1">Uncharacterized protein</fullName>
    </submittedName>
</protein>